<dbReference type="AlphaFoldDB" id="A0A0V0Q7Y0"/>
<keyword evidence="2" id="KW-1185">Reference proteome</keyword>
<dbReference type="InParanoid" id="A0A0V0Q7Y0"/>
<protein>
    <submittedName>
        <fullName evidence="1">Uncharacterized protein</fullName>
    </submittedName>
</protein>
<accession>A0A0V0Q7Y0</accession>
<dbReference type="EMBL" id="LDAU01000253">
    <property type="protein sequence ID" value="KRW98355.1"/>
    <property type="molecule type" value="Genomic_DNA"/>
</dbReference>
<reference evidence="1 2" key="1">
    <citation type="journal article" date="2015" name="Sci. Rep.">
        <title>Genome of the facultative scuticociliatosis pathogen Pseudocohnilembus persalinus provides insight into its virulence through horizontal gene transfer.</title>
        <authorList>
            <person name="Xiong J."/>
            <person name="Wang G."/>
            <person name="Cheng J."/>
            <person name="Tian M."/>
            <person name="Pan X."/>
            <person name="Warren A."/>
            <person name="Jiang C."/>
            <person name="Yuan D."/>
            <person name="Miao W."/>
        </authorList>
    </citation>
    <scope>NUCLEOTIDE SEQUENCE [LARGE SCALE GENOMIC DNA]</scope>
    <source>
        <strain evidence="1">36N120E</strain>
    </source>
</reference>
<name>A0A0V0Q7Y0_PSEPJ</name>
<gene>
    <name evidence="1" type="ORF">PPERSA_03527</name>
</gene>
<sequence>MSEFDSQYIQDYLQKTTNIDKDSFNNNYNNQYKFQSDFSKNQKTIEIQDNFKDKDKNDYLLSSVQKQIRKKTIEKIQKSIYKKSLQEYQNQMEDFKNKQQTNNSFKTALTQRDKNLSQGDQQQKDNYNISSKTLLRQKKNQNQQFEKFDLPQNQSQQQQSQNNSVINNNQQKIEKNQCSKLKQNPNISLTSISSNYEIDNFSQNSYQQMLPYLFSPKPSNAKKQTQY</sequence>
<proteinExistence type="predicted"/>
<evidence type="ECO:0000313" key="2">
    <source>
        <dbReference type="Proteomes" id="UP000054937"/>
    </source>
</evidence>
<evidence type="ECO:0000313" key="1">
    <source>
        <dbReference type="EMBL" id="KRW98355.1"/>
    </source>
</evidence>
<dbReference type="Proteomes" id="UP000054937">
    <property type="component" value="Unassembled WGS sequence"/>
</dbReference>
<organism evidence="1 2">
    <name type="scientific">Pseudocohnilembus persalinus</name>
    <name type="common">Ciliate</name>
    <dbReference type="NCBI Taxonomy" id="266149"/>
    <lineage>
        <taxon>Eukaryota</taxon>
        <taxon>Sar</taxon>
        <taxon>Alveolata</taxon>
        <taxon>Ciliophora</taxon>
        <taxon>Intramacronucleata</taxon>
        <taxon>Oligohymenophorea</taxon>
        <taxon>Scuticociliatia</taxon>
        <taxon>Philasterida</taxon>
        <taxon>Pseudocohnilembidae</taxon>
        <taxon>Pseudocohnilembus</taxon>
    </lineage>
</organism>
<comment type="caution">
    <text evidence="1">The sequence shown here is derived from an EMBL/GenBank/DDBJ whole genome shotgun (WGS) entry which is preliminary data.</text>
</comment>